<dbReference type="PANTHER" id="PTHR45763">
    <property type="entry name" value="HYDROLASE, ALPHA/BETA FOLD FAMILY PROTEIN, EXPRESSED-RELATED"/>
    <property type="match status" value="1"/>
</dbReference>
<dbReference type="Proteomes" id="UP000237347">
    <property type="component" value="Unassembled WGS sequence"/>
</dbReference>
<protein>
    <recommendedName>
        <fullName evidence="1">AB hydrolase-1 domain-containing protein</fullName>
    </recommendedName>
</protein>
<evidence type="ECO:0000313" key="3">
    <source>
        <dbReference type="Proteomes" id="UP000237347"/>
    </source>
</evidence>
<dbReference type="AlphaFoldDB" id="A0AAW0KKS5"/>
<dbReference type="Gene3D" id="3.40.50.1820">
    <property type="entry name" value="alpha/beta hydrolase"/>
    <property type="match status" value="1"/>
</dbReference>
<dbReference type="EMBL" id="PKMF04000289">
    <property type="protein sequence ID" value="KAK7839176.1"/>
    <property type="molecule type" value="Genomic_DNA"/>
</dbReference>
<keyword evidence="3" id="KW-1185">Reference proteome</keyword>
<dbReference type="InterPro" id="IPR029058">
    <property type="entry name" value="AB_hydrolase_fold"/>
</dbReference>
<dbReference type="SUPFAM" id="SSF53474">
    <property type="entry name" value="alpha/beta-Hydrolases"/>
    <property type="match status" value="1"/>
</dbReference>
<proteinExistence type="predicted"/>
<reference evidence="2 3" key="1">
    <citation type="journal article" date="2018" name="Sci. Data">
        <title>The draft genome sequence of cork oak.</title>
        <authorList>
            <person name="Ramos A.M."/>
            <person name="Usie A."/>
            <person name="Barbosa P."/>
            <person name="Barros P.M."/>
            <person name="Capote T."/>
            <person name="Chaves I."/>
            <person name="Simoes F."/>
            <person name="Abreu I."/>
            <person name="Carrasquinho I."/>
            <person name="Faro C."/>
            <person name="Guimaraes J.B."/>
            <person name="Mendonca D."/>
            <person name="Nobrega F."/>
            <person name="Rodrigues L."/>
            <person name="Saibo N.J.M."/>
            <person name="Varela M.C."/>
            <person name="Egas C."/>
            <person name="Matos J."/>
            <person name="Miguel C.M."/>
            <person name="Oliveira M.M."/>
            <person name="Ricardo C.P."/>
            <person name="Goncalves S."/>
        </authorList>
    </citation>
    <scope>NUCLEOTIDE SEQUENCE [LARGE SCALE GENOMIC DNA]</scope>
    <source>
        <strain evidence="3">cv. HL8</strain>
    </source>
</reference>
<evidence type="ECO:0000259" key="1">
    <source>
        <dbReference type="Pfam" id="PF00561"/>
    </source>
</evidence>
<accession>A0AAW0KKS5</accession>
<dbReference type="InterPro" id="IPR000073">
    <property type="entry name" value="AB_hydrolase_1"/>
</dbReference>
<gene>
    <name evidence="2" type="ORF">CFP56_018693</name>
</gene>
<dbReference type="PANTHER" id="PTHR45763:SF8">
    <property type="entry name" value="ALPHA_BETA-HYDROLASES SUPERFAMILY PROTEIN"/>
    <property type="match status" value="1"/>
</dbReference>
<feature type="domain" description="AB hydrolase-1" evidence="1">
    <location>
        <begin position="143"/>
        <end position="427"/>
    </location>
</feature>
<name>A0AAW0KKS5_QUESU</name>
<organism evidence="2 3">
    <name type="scientific">Quercus suber</name>
    <name type="common">Cork oak</name>
    <dbReference type="NCBI Taxonomy" id="58331"/>
    <lineage>
        <taxon>Eukaryota</taxon>
        <taxon>Viridiplantae</taxon>
        <taxon>Streptophyta</taxon>
        <taxon>Embryophyta</taxon>
        <taxon>Tracheophyta</taxon>
        <taxon>Spermatophyta</taxon>
        <taxon>Magnoliopsida</taxon>
        <taxon>eudicotyledons</taxon>
        <taxon>Gunneridae</taxon>
        <taxon>Pentapetalae</taxon>
        <taxon>rosids</taxon>
        <taxon>fabids</taxon>
        <taxon>Fagales</taxon>
        <taxon>Fagaceae</taxon>
        <taxon>Quercus</taxon>
    </lineage>
</organism>
<comment type="caution">
    <text evidence="2">The sequence shown here is derived from an EMBL/GenBank/DDBJ whole genome shotgun (WGS) entry which is preliminary data.</text>
</comment>
<sequence length="468" mass="52936">MSEMRGSNTWRDELASLVDDTGIRYAGEPIGVSSAYVVSGESGSRAVEPESLKDQVKGFAMAWGEIVVELGRGCKDIVQQSLLSEDSYVGRKLQKPCAKVSGRLKYLNEFLPEDRDPAHSWSVIVFVFVLALAGIPGVKMSLLEEFGVRLVSYDLPGFGESDPHPNRNLNSSAFDMLHLANAVGISGKFWVLGHSSGSMHAWAALRYIPDRIAGAAMLAPMINPYAPGMTKEEIKRIWEKWLPRRRLLYFLAHRFPKFLSYFYRRSFLSGKHDRIDNRLFLSLGKKDEILIEEPKFEEFWHRDVEESIRQGTTKPFIEEAVLQVSDWGFRLADLQVHKKCKRKGVLSWLKSLYSEAECELAGFLGPIHIWQTQDNGYHQHLGDLLPLPSYGMDDQAVPPSMTDYIGRILPGAIVHKLPNEGHFSYFFFCDECHRRIFSTLFGVSKGPIDRKVEMDQTPLNGDTEVVST</sequence>
<dbReference type="Pfam" id="PF00561">
    <property type="entry name" value="Abhydrolase_1"/>
    <property type="match status" value="1"/>
</dbReference>
<evidence type="ECO:0000313" key="2">
    <source>
        <dbReference type="EMBL" id="KAK7839176.1"/>
    </source>
</evidence>